<gene>
    <name evidence="5" type="ORF">C2869_03250</name>
</gene>
<comment type="similarity">
    <text evidence="1">Belongs to the metallo-dependent hydrolases superfamily. TatD-type hydrolase family.</text>
</comment>
<evidence type="ECO:0000256" key="2">
    <source>
        <dbReference type="ARBA" id="ARBA00022723"/>
    </source>
</evidence>
<feature type="binding site" evidence="4">
    <location>
        <position position="101"/>
    </location>
    <ligand>
        <name>a divalent metal cation</name>
        <dbReference type="ChEBI" id="CHEBI:60240"/>
        <label>1</label>
    </ligand>
</feature>
<dbReference type="SUPFAM" id="SSF51556">
    <property type="entry name" value="Metallo-dependent hydrolases"/>
    <property type="match status" value="1"/>
</dbReference>
<protein>
    <submittedName>
        <fullName evidence="5">TatD family deoxyribonuclease</fullName>
    </submittedName>
</protein>
<dbReference type="GO" id="GO:0046872">
    <property type="term" value="F:metal ion binding"/>
    <property type="evidence" value="ECO:0007669"/>
    <property type="project" value="UniProtKB-KW"/>
</dbReference>
<proteinExistence type="inferred from homology"/>
<dbReference type="Proteomes" id="UP000244441">
    <property type="component" value="Chromosome"/>
</dbReference>
<feature type="binding site" evidence="4">
    <location>
        <position position="11"/>
    </location>
    <ligand>
        <name>a divalent metal cation</name>
        <dbReference type="ChEBI" id="CHEBI:60240"/>
        <label>1</label>
    </ligand>
</feature>
<reference evidence="5 6" key="1">
    <citation type="submission" date="2018-01" db="EMBL/GenBank/DDBJ databases">
        <title>Genome sequence of a Cantenovulum-like bacteria.</title>
        <authorList>
            <person name="Tan W.R."/>
            <person name="Lau N.-S."/>
            <person name="Go F."/>
            <person name="Amirul A.-A.A."/>
        </authorList>
    </citation>
    <scope>NUCLEOTIDE SEQUENCE [LARGE SCALE GENOMIC DNA]</scope>
    <source>
        <strain evidence="5 6">CCB-QB4</strain>
    </source>
</reference>
<evidence type="ECO:0000256" key="3">
    <source>
        <dbReference type="ARBA" id="ARBA00022801"/>
    </source>
</evidence>
<dbReference type="PROSITE" id="PS01091">
    <property type="entry name" value="TATD_3"/>
    <property type="match status" value="1"/>
</dbReference>
<dbReference type="Pfam" id="PF01026">
    <property type="entry name" value="TatD_DNase"/>
    <property type="match status" value="1"/>
</dbReference>
<dbReference type="RefSeq" id="WP_108601585.1">
    <property type="nucleotide sequence ID" value="NZ_CP026604.1"/>
</dbReference>
<keyword evidence="6" id="KW-1185">Reference proteome</keyword>
<dbReference type="PROSITE" id="PS01137">
    <property type="entry name" value="TATD_1"/>
    <property type="match status" value="1"/>
</dbReference>
<name>A0A2S0VMW3_9ALTE</name>
<evidence type="ECO:0000313" key="5">
    <source>
        <dbReference type="EMBL" id="AWB65509.1"/>
    </source>
</evidence>
<dbReference type="PIRSF" id="PIRSF005902">
    <property type="entry name" value="DNase_TatD"/>
    <property type="match status" value="1"/>
</dbReference>
<dbReference type="InterPro" id="IPR001130">
    <property type="entry name" value="TatD-like"/>
</dbReference>
<dbReference type="InterPro" id="IPR018228">
    <property type="entry name" value="DNase_TatD-rel_CS"/>
</dbReference>
<evidence type="ECO:0000256" key="1">
    <source>
        <dbReference type="ARBA" id="ARBA00009275"/>
    </source>
</evidence>
<dbReference type="EMBL" id="CP026604">
    <property type="protein sequence ID" value="AWB65509.1"/>
    <property type="molecule type" value="Genomic_DNA"/>
</dbReference>
<feature type="binding site" evidence="4">
    <location>
        <position position="161"/>
    </location>
    <ligand>
        <name>a divalent metal cation</name>
        <dbReference type="ChEBI" id="CHEBI:60240"/>
        <label>2</label>
    </ligand>
</feature>
<dbReference type="PANTHER" id="PTHR46124">
    <property type="entry name" value="D-AMINOACYL-TRNA DEACYLASE"/>
    <property type="match status" value="1"/>
</dbReference>
<evidence type="ECO:0000256" key="4">
    <source>
        <dbReference type="PIRSR" id="PIRSR005902-1"/>
    </source>
</evidence>
<feature type="binding site" evidence="4">
    <location>
        <position position="137"/>
    </location>
    <ligand>
        <name>a divalent metal cation</name>
        <dbReference type="ChEBI" id="CHEBI:60240"/>
        <label>2</label>
    </ligand>
</feature>
<dbReference type="GO" id="GO:0016788">
    <property type="term" value="F:hydrolase activity, acting on ester bonds"/>
    <property type="evidence" value="ECO:0007669"/>
    <property type="project" value="InterPro"/>
</dbReference>
<feature type="binding site" evidence="4">
    <location>
        <position position="13"/>
    </location>
    <ligand>
        <name>a divalent metal cation</name>
        <dbReference type="ChEBI" id="CHEBI:60240"/>
        <label>1</label>
    </ligand>
</feature>
<dbReference type="AlphaFoldDB" id="A0A2S0VMW3"/>
<dbReference type="CDD" id="cd01310">
    <property type="entry name" value="TatD_DNAse"/>
    <property type="match status" value="1"/>
</dbReference>
<dbReference type="OrthoDB" id="9810005at2"/>
<keyword evidence="3" id="KW-0378">Hydrolase</keyword>
<keyword evidence="2 4" id="KW-0479">Metal-binding</keyword>
<dbReference type="GO" id="GO:0005829">
    <property type="term" value="C:cytosol"/>
    <property type="evidence" value="ECO:0007669"/>
    <property type="project" value="TreeGrafter"/>
</dbReference>
<dbReference type="Gene3D" id="3.20.20.140">
    <property type="entry name" value="Metal-dependent hydrolases"/>
    <property type="match status" value="1"/>
</dbReference>
<dbReference type="KEGG" id="cate:C2869_03250"/>
<organism evidence="5 6">
    <name type="scientific">Saccharobesus litoralis</name>
    <dbReference type="NCBI Taxonomy" id="2172099"/>
    <lineage>
        <taxon>Bacteria</taxon>
        <taxon>Pseudomonadati</taxon>
        <taxon>Pseudomonadota</taxon>
        <taxon>Gammaproteobacteria</taxon>
        <taxon>Alteromonadales</taxon>
        <taxon>Alteromonadaceae</taxon>
        <taxon>Saccharobesus</taxon>
    </lineage>
</organism>
<dbReference type="InterPro" id="IPR032466">
    <property type="entry name" value="Metal_Hydrolase"/>
</dbReference>
<evidence type="ECO:0000313" key="6">
    <source>
        <dbReference type="Proteomes" id="UP000244441"/>
    </source>
</evidence>
<feature type="binding site" evidence="4">
    <location>
        <position position="211"/>
    </location>
    <ligand>
        <name>a divalent metal cation</name>
        <dbReference type="ChEBI" id="CHEBI:60240"/>
        <label>1</label>
    </ligand>
</feature>
<dbReference type="FunFam" id="3.20.20.140:FF:000005">
    <property type="entry name" value="TatD family hydrolase"/>
    <property type="match status" value="1"/>
</dbReference>
<accession>A0A2S0VMW3</accession>
<sequence>MNESLSFIDSHCHLDFDCFNDDRMSLLAKCQVADIRQFIIPAVQASQWHKLIELCQQVNECYFALGLHPVFIAQHQLQDLVELKKIIKQQIDNPNFVAIGEIGLDFSLADHSFELQTQVFTEQLKLAREIRKPVILHHRKSLDVMAKVIRQSGFNCGGVLHAFSGSYQQAKMFLDLGFKLGVGGTITYPRARKTREVISQVPLDCLLLETDSPDMPVSGKQGQRNTPLTLLDVFNTLTELRAEDSTHIQQQVLTNTQQTFNLPTLPRV</sequence>
<dbReference type="PANTHER" id="PTHR46124:SF3">
    <property type="entry name" value="HYDROLASE"/>
    <property type="match status" value="1"/>
</dbReference>